<keyword evidence="3" id="KW-1185">Reference proteome</keyword>
<dbReference type="EMBL" id="JACDUR010000008">
    <property type="protein sequence ID" value="MBA2896442.1"/>
    <property type="molecule type" value="Genomic_DNA"/>
</dbReference>
<dbReference type="CDD" id="cd04301">
    <property type="entry name" value="NAT_SF"/>
    <property type="match status" value="1"/>
</dbReference>
<organism evidence="2 3">
    <name type="scientific">Nonomuraea soli</name>
    <dbReference type="NCBI Taxonomy" id="1032476"/>
    <lineage>
        <taxon>Bacteria</taxon>
        <taxon>Bacillati</taxon>
        <taxon>Actinomycetota</taxon>
        <taxon>Actinomycetes</taxon>
        <taxon>Streptosporangiales</taxon>
        <taxon>Streptosporangiaceae</taxon>
        <taxon>Nonomuraea</taxon>
    </lineage>
</organism>
<dbReference type="RefSeq" id="WP_312894959.1">
    <property type="nucleotide sequence ID" value="NZ_BAABAM010000007.1"/>
</dbReference>
<dbReference type="Pfam" id="PF00583">
    <property type="entry name" value="Acetyltransf_1"/>
    <property type="match status" value="1"/>
</dbReference>
<feature type="domain" description="N-acetyltransferase" evidence="1">
    <location>
        <begin position="142"/>
        <end position="289"/>
    </location>
</feature>
<comment type="caution">
    <text evidence="2">The sequence shown here is derived from an EMBL/GenBank/DDBJ whole genome shotgun (WGS) entry which is preliminary data.</text>
</comment>
<proteinExistence type="predicted"/>
<evidence type="ECO:0000259" key="1">
    <source>
        <dbReference type="PROSITE" id="PS51186"/>
    </source>
</evidence>
<dbReference type="AlphaFoldDB" id="A0A7W0CSJ7"/>
<reference evidence="2 3" key="1">
    <citation type="submission" date="2020-07" db="EMBL/GenBank/DDBJ databases">
        <title>Genomic Encyclopedia of Type Strains, Phase IV (KMG-IV): sequencing the most valuable type-strain genomes for metagenomic binning, comparative biology and taxonomic classification.</title>
        <authorList>
            <person name="Goeker M."/>
        </authorList>
    </citation>
    <scope>NUCLEOTIDE SEQUENCE [LARGE SCALE GENOMIC DNA]</scope>
    <source>
        <strain evidence="2 3">DSM 45533</strain>
    </source>
</reference>
<sequence>MKIRTLSGHDELELFNRIPYVLNHELADDLADGRRKPEWMWVALEGEQLVGRLAYWGAGEPQVIDILDFDDLDVGVELLSAALETVGKADYSRFVPADWHSSPEPVRLRMAAVERLGGTLFVERLRLEWRAGTELPPLDPRLTFRPVEGRDELLSLMIPVLEGTLDAHDRDNLTRMTPAEAAADHFDGEFARFTTPREWWQVALADGEPVGFVVPARNSYNPIIAYIGVLPAFRGRGYINGILAQGTRTLAETGVERIRAATDVGNVPMAKAFERAGYVNFQRQIDMTW</sequence>
<evidence type="ECO:0000313" key="2">
    <source>
        <dbReference type="EMBL" id="MBA2896442.1"/>
    </source>
</evidence>
<dbReference type="GO" id="GO:0016747">
    <property type="term" value="F:acyltransferase activity, transferring groups other than amino-acyl groups"/>
    <property type="evidence" value="ECO:0007669"/>
    <property type="project" value="InterPro"/>
</dbReference>
<dbReference type="Proteomes" id="UP000530928">
    <property type="component" value="Unassembled WGS sequence"/>
</dbReference>
<dbReference type="InterPro" id="IPR016181">
    <property type="entry name" value="Acyl_CoA_acyltransferase"/>
</dbReference>
<gene>
    <name evidence="2" type="ORF">HNR30_007833</name>
</gene>
<name>A0A7W0CSJ7_9ACTN</name>
<dbReference type="Gene3D" id="3.40.630.30">
    <property type="match status" value="1"/>
</dbReference>
<dbReference type="SUPFAM" id="SSF55729">
    <property type="entry name" value="Acyl-CoA N-acyltransferases (Nat)"/>
    <property type="match status" value="1"/>
</dbReference>
<evidence type="ECO:0000313" key="3">
    <source>
        <dbReference type="Proteomes" id="UP000530928"/>
    </source>
</evidence>
<protein>
    <submittedName>
        <fullName evidence="2">RimJ/RimL family protein N-acetyltransferase</fullName>
    </submittedName>
</protein>
<dbReference type="PROSITE" id="PS51186">
    <property type="entry name" value="GNAT"/>
    <property type="match status" value="1"/>
</dbReference>
<dbReference type="InterPro" id="IPR000182">
    <property type="entry name" value="GNAT_dom"/>
</dbReference>
<accession>A0A7W0CSJ7</accession>
<keyword evidence="2" id="KW-0808">Transferase</keyword>